<feature type="domain" description="Histidine kinase" evidence="14">
    <location>
        <begin position="260"/>
        <end position="485"/>
    </location>
</feature>
<evidence type="ECO:0000256" key="3">
    <source>
        <dbReference type="ARBA" id="ARBA00004236"/>
    </source>
</evidence>
<keyword evidence="6" id="KW-0808">Transferase</keyword>
<evidence type="ECO:0000256" key="11">
    <source>
        <dbReference type="ARBA" id="ARBA00023136"/>
    </source>
</evidence>
<dbReference type="InterPro" id="IPR036097">
    <property type="entry name" value="HisK_dim/P_sf"/>
</dbReference>
<keyword evidence="9 13" id="KW-1133">Transmembrane helix</keyword>
<reference evidence="16 17" key="1">
    <citation type="submission" date="2019-05" db="EMBL/GenBank/DDBJ databases">
        <title>Genome sequence of Cellulomonas hominis strain CS1.</title>
        <authorList>
            <person name="Belmont J."/>
            <person name="Maclea K.S."/>
        </authorList>
    </citation>
    <scope>NUCLEOTIDE SEQUENCE [LARGE SCALE GENOMIC DNA]</scope>
    <source>
        <strain evidence="16 17">CS1</strain>
    </source>
</reference>
<dbReference type="PRINTS" id="PR00344">
    <property type="entry name" value="BCTRLSENSOR"/>
</dbReference>
<dbReference type="InterPro" id="IPR005467">
    <property type="entry name" value="His_kinase_dom"/>
</dbReference>
<dbReference type="CDD" id="cd00082">
    <property type="entry name" value="HisKA"/>
    <property type="match status" value="1"/>
</dbReference>
<dbReference type="EMBL" id="SZYE01000165">
    <property type="protein sequence ID" value="TKR22580.1"/>
    <property type="molecule type" value="Genomic_DNA"/>
</dbReference>
<dbReference type="SMART" id="SM00388">
    <property type="entry name" value="HisKA"/>
    <property type="match status" value="1"/>
</dbReference>
<dbReference type="Gene3D" id="1.10.287.130">
    <property type="match status" value="1"/>
</dbReference>
<evidence type="ECO:0000256" key="10">
    <source>
        <dbReference type="ARBA" id="ARBA00023012"/>
    </source>
</evidence>
<keyword evidence="10" id="KW-0902">Two-component regulatory system</keyword>
<evidence type="ECO:0000259" key="14">
    <source>
        <dbReference type="PROSITE" id="PS50109"/>
    </source>
</evidence>
<dbReference type="Gene3D" id="6.10.340.10">
    <property type="match status" value="1"/>
</dbReference>
<evidence type="ECO:0000256" key="9">
    <source>
        <dbReference type="ARBA" id="ARBA00022989"/>
    </source>
</evidence>
<name>A0A7Z8NNL7_9CELL</name>
<dbReference type="InterPro" id="IPR004358">
    <property type="entry name" value="Sig_transdc_His_kin-like_C"/>
</dbReference>
<dbReference type="InterPro" id="IPR050428">
    <property type="entry name" value="TCS_sensor_his_kinase"/>
</dbReference>
<dbReference type="InterPro" id="IPR003660">
    <property type="entry name" value="HAMP_dom"/>
</dbReference>
<comment type="catalytic activity">
    <reaction evidence="1">
        <text>ATP + protein L-histidine = ADP + protein N-phospho-L-histidine.</text>
        <dbReference type="EC" id="2.7.13.3"/>
    </reaction>
</comment>
<evidence type="ECO:0000259" key="15">
    <source>
        <dbReference type="PROSITE" id="PS50885"/>
    </source>
</evidence>
<evidence type="ECO:0000256" key="6">
    <source>
        <dbReference type="ARBA" id="ARBA00022679"/>
    </source>
</evidence>
<comment type="caution">
    <text evidence="16">The sequence shown here is derived from an EMBL/GenBank/DDBJ whole genome shotgun (WGS) entry which is preliminary data.</text>
</comment>
<dbReference type="SUPFAM" id="SSF55874">
    <property type="entry name" value="ATPase domain of HSP90 chaperone/DNA topoisomerase II/histidine kinase"/>
    <property type="match status" value="1"/>
</dbReference>
<evidence type="ECO:0000313" key="17">
    <source>
        <dbReference type="Proteomes" id="UP000308121"/>
    </source>
</evidence>
<accession>A0A7Z8NNL7</accession>
<dbReference type="InterPro" id="IPR036890">
    <property type="entry name" value="HATPase_C_sf"/>
</dbReference>
<dbReference type="PROSITE" id="PS50885">
    <property type="entry name" value="HAMP"/>
    <property type="match status" value="1"/>
</dbReference>
<feature type="non-terminal residue" evidence="16">
    <location>
        <position position="502"/>
    </location>
</feature>
<comment type="cofactor">
    <cofactor evidence="2">
        <name>a divalent metal cation</name>
        <dbReference type="ChEBI" id="CHEBI:60240"/>
    </cofactor>
</comment>
<feature type="compositionally biased region" description="Gly residues" evidence="12">
    <location>
        <begin position="44"/>
        <end position="60"/>
    </location>
</feature>
<evidence type="ECO:0000256" key="1">
    <source>
        <dbReference type="ARBA" id="ARBA00000085"/>
    </source>
</evidence>
<keyword evidence="11 13" id="KW-0472">Membrane</keyword>
<dbReference type="CDD" id="cd06225">
    <property type="entry name" value="HAMP"/>
    <property type="match status" value="1"/>
</dbReference>
<dbReference type="FunFam" id="1.10.287.130:FF:000001">
    <property type="entry name" value="Two-component sensor histidine kinase"/>
    <property type="match status" value="1"/>
</dbReference>
<dbReference type="PANTHER" id="PTHR45436:SF5">
    <property type="entry name" value="SENSOR HISTIDINE KINASE TRCS"/>
    <property type="match status" value="1"/>
</dbReference>
<evidence type="ECO:0000313" key="16">
    <source>
        <dbReference type="EMBL" id="TKR22580.1"/>
    </source>
</evidence>
<dbReference type="GO" id="GO:0000155">
    <property type="term" value="F:phosphorelay sensor kinase activity"/>
    <property type="evidence" value="ECO:0007669"/>
    <property type="project" value="InterPro"/>
</dbReference>
<keyword evidence="5" id="KW-0597">Phosphoprotein</keyword>
<dbReference type="InterPro" id="IPR003594">
    <property type="entry name" value="HATPase_dom"/>
</dbReference>
<evidence type="ECO:0000256" key="2">
    <source>
        <dbReference type="ARBA" id="ARBA00001968"/>
    </source>
</evidence>
<dbReference type="Gene3D" id="3.30.565.10">
    <property type="entry name" value="Histidine kinase-like ATPase, C-terminal domain"/>
    <property type="match status" value="1"/>
</dbReference>
<proteinExistence type="predicted"/>
<feature type="domain" description="HAMP" evidence="15">
    <location>
        <begin position="183"/>
        <end position="245"/>
    </location>
</feature>
<dbReference type="Pfam" id="PF00672">
    <property type="entry name" value="HAMP"/>
    <property type="match status" value="1"/>
</dbReference>
<protein>
    <recommendedName>
        <fullName evidence="4">histidine kinase</fullName>
        <ecNumber evidence="4">2.7.13.3</ecNumber>
    </recommendedName>
</protein>
<dbReference type="PROSITE" id="PS50109">
    <property type="entry name" value="HIS_KIN"/>
    <property type="match status" value="1"/>
</dbReference>
<gene>
    <name evidence="16" type="ORF">FA014_15710</name>
</gene>
<evidence type="ECO:0000256" key="4">
    <source>
        <dbReference type="ARBA" id="ARBA00012438"/>
    </source>
</evidence>
<dbReference type="PANTHER" id="PTHR45436">
    <property type="entry name" value="SENSOR HISTIDINE KINASE YKOH"/>
    <property type="match status" value="1"/>
</dbReference>
<feature type="transmembrane region" description="Helical" evidence="13">
    <location>
        <begin position="159"/>
        <end position="182"/>
    </location>
</feature>
<dbReference type="SMART" id="SM00304">
    <property type="entry name" value="HAMP"/>
    <property type="match status" value="1"/>
</dbReference>
<sequence length="502" mass="51731">MGLVSSLALRSSLQTQIDDRLREASQRAAAAPERLDRGADPGPAGSGSGSQDGAGDGQQPGGSIPPAFGLPGQDAGTVSLFDPADGAAVAGYLDESGDVQGLTDDQLHALLAVPPAAGPRTVDLPGLGTYRVVAVESDDGSTSVTAVPLAGVTATVDQYVVVEVVVAVLGMLVAAGLATVLVRRELRPLERVAATATRVSEMPLASGEVDIRERVPDEDTDPATEVGQVGSAVNRMLGHVESALTARHESETQVRRFVADASHELRTPLASIRGYAELVQRRPGDLPDDVVRAMGRVESEARRMTSLVEDMLLLARLDAGRDLDLEEVDLAAIAVDAVADAHVAGRDHTWRLDLRAGPGDAADDGGPPGTLVVGDEHRLRQVLVNLLSNARVHTPAGTTVVVAVAREGDRVLLRVRDDGPGIAEPLRSRLFERFARGDASRNRAAGSTGLGLAIVHAVVTAHAGTIEVDGTPGSTVFTVRLPAADAPDAPAAAPSAAAAGAP</sequence>
<evidence type="ECO:0000256" key="5">
    <source>
        <dbReference type="ARBA" id="ARBA00022553"/>
    </source>
</evidence>
<dbReference type="OrthoDB" id="9786919at2"/>
<comment type="subcellular location">
    <subcellularLocation>
        <location evidence="3">Cell membrane</location>
    </subcellularLocation>
</comment>
<dbReference type="AlphaFoldDB" id="A0A7Z8NNL7"/>
<dbReference type="SMART" id="SM00387">
    <property type="entry name" value="HATPase_c"/>
    <property type="match status" value="1"/>
</dbReference>
<dbReference type="GO" id="GO:0005509">
    <property type="term" value="F:calcium ion binding"/>
    <property type="evidence" value="ECO:0007669"/>
    <property type="project" value="UniProtKB-ARBA"/>
</dbReference>
<organism evidence="16 17">
    <name type="scientific">Cellulomonas hominis</name>
    <dbReference type="NCBI Taxonomy" id="156981"/>
    <lineage>
        <taxon>Bacteria</taxon>
        <taxon>Bacillati</taxon>
        <taxon>Actinomycetota</taxon>
        <taxon>Actinomycetes</taxon>
        <taxon>Micrococcales</taxon>
        <taxon>Cellulomonadaceae</taxon>
        <taxon>Cellulomonas</taxon>
    </lineage>
</organism>
<dbReference type="Pfam" id="PF00512">
    <property type="entry name" value="HisKA"/>
    <property type="match status" value="1"/>
</dbReference>
<evidence type="ECO:0000256" key="12">
    <source>
        <dbReference type="SAM" id="MobiDB-lite"/>
    </source>
</evidence>
<keyword evidence="7 13" id="KW-0812">Transmembrane</keyword>
<keyword evidence="8 16" id="KW-0418">Kinase</keyword>
<dbReference type="EC" id="2.7.13.3" evidence="4"/>
<evidence type="ECO:0000256" key="7">
    <source>
        <dbReference type="ARBA" id="ARBA00022692"/>
    </source>
</evidence>
<dbReference type="GO" id="GO:0005886">
    <property type="term" value="C:plasma membrane"/>
    <property type="evidence" value="ECO:0007669"/>
    <property type="project" value="UniProtKB-SubCell"/>
</dbReference>
<dbReference type="SUPFAM" id="SSF47384">
    <property type="entry name" value="Homodimeric domain of signal transducing histidine kinase"/>
    <property type="match status" value="1"/>
</dbReference>
<dbReference type="FunFam" id="3.30.565.10:FF:000006">
    <property type="entry name" value="Sensor histidine kinase WalK"/>
    <property type="match status" value="1"/>
</dbReference>
<evidence type="ECO:0000256" key="8">
    <source>
        <dbReference type="ARBA" id="ARBA00022777"/>
    </source>
</evidence>
<dbReference type="InterPro" id="IPR003661">
    <property type="entry name" value="HisK_dim/P_dom"/>
</dbReference>
<dbReference type="Proteomes" id="UP000308121">
    <property type="component" value="Unassembled WGS sequence"/>
</dbReference>
<evidence type="ECO:0000256" key="13">
    <source>
        <dbReference type="SAM" id="Phobius"/>
    </source>
</evidence>
<dbReference type="Pfam" id="PF02518">
    <property type="entry name" value="HATPase_c"/>
    <property type="match status" value="1"/>
</dbReference>
<feature type="region of interest" description="Disordered" evidence="12">
    <location>
        <begin position="18"/>
        <end position="69"/>
    </location>
</feature>
<dbReference type="CDD" id="cd00075">
    <property type="entry name" value="HATPase"/>
    <property type="match status" value="1"/>
</dbReference>